<comment type="subcellular location">
    <subcellularLocation>
        <location evidence="1">Nucleus inner membrane</location>
        <topology evidence="1">Multi-pass membrane protein</topology>
    </subcellularLocation>
</comment>
<feature type="transmembrane region" description="Helical" evidence="7">
    <location>
        <begin position="281"/>
        <end position="298"/>
    </location>
</feature>
<feature type="region of interest" description="Disordered" evidence="6">
    <location>
        <begin position="422"/>
        <end position="447"/>
    </location>
</feature>
<dbReference type="GeneID" id="92006048"/>
<dbReference type="InterPro" id="IPR018617">
    <property type="entry name" value="Ima1_N"/>
</dbReference>
<dbReference type="Pfam" id="PF09779">
    <property type="entry name" value="Ima1_N"/>
    <property type="match status" value="1"/>
</dbReference>
<sequence length="689" mass="77428">MPMLLRRNLTCFYCGAKSELKRSPTIRQFDCKECEATNFLDENGEITDPPVAESAQPARYAHYVPARSPSPNLAAPDHSLFCATCLKNQHLLTQTLAAYLPPPSDPNYKAFERSYPEYRRNLERRYPQVCVDCAPRVRERIEAAGYAAKTDYLKRLLQRPHREMDRRYWTGPTWQSTIVYWAGWFWWISIVIHFCWSLLGAYAVKGRLGAGRDALFAQNIVVCSEQAWNYGMVQSDCMTAFPGEMRFSLISMVATFWWNNKLHAKVKGWTGGRLLGLRDHFLVQVLVVCLRVGSYWLLRDPIASRLNMPAYRGAHMFIACVLFASTIYSSVVVKVDRTPLFPKKKEEEIPLVEEPLDESPQKPNPLYNSARKQSFQTQSPAYVKPFPINNLAQPLRMPEEPPSPTPSASTRYTAFTTEATTRPYDDDEDTMEWTPTRPSQTTYYDLRPRNNPIAQRQTQQLQRLVNASKNEPSPFRGTLPPAPIGPAHKLRNPPNQPTFKKTPLTKQKDFFSKIMGSTANAATHNASPIKRRGGGSQFYDDAATTAPSMAETEIIDPRFANMTPQQLQRHRIDMEFGEPKLHLPPPNAVDTGLEALFDTVFSIRDEPEEVQRQRAEDREQRKGGSLVEELWDQPTPPWVAGVLSVAFAAPFAWVGVGWAVGWVKGLVFGAAAAGAAAAGAGGDGVVVGV</sequence>
<feature type="domain" description="Ima1 N-terminal" evidence="8">
    <location>
        <begin position="9"/>
        <end position="137"/>
    </location>
</feature>
<evidence type="ECO:0000256" key="4">
    <source>
        <dbReference type="ARBA" id="ARBA00023136"/>
    </source>
</evidence>
<evidence type="ECO:0000256" key="6">
    <source>
        <dbReference type="SAM" id="MobiDB-lite"/>
    </source>
</evidence>
<accession>A0ABR3CQT3</accession>
<gene>
    <name evidence="9" type="ORF">SLS55_001963</name>
</gene>
<evidence type="ECO:0000256" key="3">
    <source>
        <dbReference type="ARBA" id="ARBA00022989"/>
    </source>
</evidence>
<proteinExistence type="predicted"/>
<feature type="region of interest" description="Disordered" evidence="6">
    <location>
        <begin position="522"/>
        <end position="541"/>
    </location>
</feature>
<evidence type="ECO:0000259" key="8">
    <source>
        <dbReference type="Pfam" id="PF09779"/>
    </source>
</evidence>
<reference evidence="9 10" key="1">
    <citation type="submission" date="2024-02" db="EMBL/GenBank/DDBJ databases">
        <title>De novo assembly and annotation of 12 fungi associated with fruit tree decline syndrome in Ontario, Canada.</title>
        <authorList>
            <person name="Sulman M."/>
            <person name="Ellouze W."/>
            <person name="Ilyukhin E."/>
        </authorList>
    </citation>
    <scope>NUCLEOTIDE SEQUENCE [LARGE SCALE GENOMIC DNA]</scope>
    <source>
        <strain evidence="9 10">FDS-637</strain>
    </source>
</reference>
<dbReference type="InterPro" id="IPR042321">
    <property type="entry name" value="Ima1"/>
</dbReference>
<keyword evidence="4 7" id="KW-0472">Membrane</keyword>
<evidence type="ECO:0000256" key="2">
    <source>
        <dbReference type="ARBA" id="ARBA00022692"/>
    </source>
</evidence>
<dbReference type="RefSeq" id="XP_066636017.1">
    <property type="nucleotide sequence ID" value="XM_066773450.1"/>
</dbReference>
<organism evidence="9 10">
    <name type="scientific">Diplodia seriata</name>
    <dbReference type="NCBI Taxonomy" id="420778"/>
    <lineage>
        <taxon>Eukaryota</taxon>
        <taxon>Fungi</taxon>
        <taxon>Dikarya</taxon>
        <taxon>Ascomycota</taxon>
        <taxon>Pezizomycotina</taxon>
        <taxon>Dothideomycetes</taxon>
        <taxon>Dothideomycetes incertae sedis</taxon>
        <taxon>Botryosphaeriales</taxon>
        <taxon>Botryosphaeriaceae</taxon>
        <taxon>Diplodia</taxon>
    </lineage>
</organism>
<evidence type="ECO:0000256" key="5">
    <source>
        <dbReference type="ARBA" id="ARBA00023242"/>
    </source>
</evidence>
<evidence type="ECO:0000313" key="10">
    <source>
        <dbReference type="Proteomes" id="UP001430584"/>
    </source>
</evidence>
<feature type="transmembrane region" description="Helical" evidence="7">
    <location>
        <begin position="666"/>
        <end position="687"/>
    </location>
</feature>
<feature type="region of interest" description="Disordered" evidence="6">
    <location>
        <begin position="608"/>
        <end position="627"/>
    </location>
</feature>
<protein>
    <recommendedName>
        <fullName evidence="8">Ima1 N-terminal domain-containing protein</fullName>
    </recommendedName>
</protein>
<feature type="transmembrane region" description="Helical" evidence="7">
    <location>
        <begin position="638"/>
        <end position="660"/>
    </location>
</feature>
<feature type="region of interest" description="Disordered" evidence="6">
    <location>
        <begin position="469"/>
        <end position="504"/>
    </location>
</feature>
<keyword evidence="2 7" id="KW-0812">Transmembrane</keyword>
<keyword evidence="3 7" id="KW-1133">Transmembrane helix</keyword>
<dbReference type="PANTHER" id="PTHR28538:SF1">
    <property type="entry name" value="INTEGRAL INNER NUCLEAR MEMBRANE PROTEIN IMA1"/>
    <property type="match status" value="1"/>
</dbReference>
<name>A0ABR3CQT3_9PEZI</name>
<evidence type="ECO:0000256" key="7">
    <source>
        <dbReference type="SAM" id="Phobius"/>
    </source>
</evidence>
<keyword evidence="5" id="KW-0539">Nucleus</keyword>
<comment type="caution">
    <text evidence="9">The sequence shown here is derived from an EMBL/GenBank/DDBJ whole genome shotgun (WGS) entry which is preliminary data.</text>
</comment>
<evidence type="ECO:0000313" key="9">
    <source>
        <dbReference type="EMBL" id="KAL0262988.1"/>
    </source>
</evidence>
<feature type="transmembrane region" description="Helical" evidence="7">
    <location>
        <begin position="184"/>
        <end position="204"/>
    </location>
</feature>
<dbReference type="EMBL" id="JAJVCZ030000002">
    <property type="protein sequence ID" value="KAL0262988.1"/>
    <property type="molecule type" value="Genomic_DNA"/>
</dbReference>
<feature type="compositionally biased region" description="Basic and acidic residues" evidence="6">
    <location>
        <begin position="608"/>
        <end position="622"/>
    </location>
</feature>
<keyword evidence="10" id="KW-1185">Reference proteome</keyword>
<feature type="region of interest" description="Disordered" evidence="6">
    <location>
        <begin position="351"/>
        <end position="374"/>
    </location>
</feature>
<feature type="transmembrane region" description="Helical" evidence="7">
    <location>
        <begin position="310"/>
        <end position="335"/>
    </location>
</feature>
<evidence type="ECO:0000256" key="1">
    <source>
        <dbReference type="ARBA" id="ARBA00004473"/>
    </source>
</evidence>
<dbReference type="PANTHER" id="PTHR28538">
    <property type="entry name" value="INTEGRAL INNER NUCLEAR MEMBRANE PROTEIN IMA1"/>
    <property type="match status" value="1"/>
</dbReference>
<dbReference type="Proteomes" id="UP001430584">
    <property type="component" value="Unassembled WGS sequence"/>
</dbReference>